<sequence>MSRGRPVVLLDLDGTLSESAPGITASLAAAYRDLALPVPDAAVLRSFVGPPLTASFRTHGVPEPLVADLLAAYRRHYDAGGLRDTRVYPGVRDALATLRAAGCTLLVATSKPRVRALPVCAHLGLDGLLDGVFAAPDDEASTSKADVVAAALASATDAGTDRRPAVMVGDRVFDVAGAHANGIPCVGVAWGYAEPAELADADAVVRDPADLARTVLDLLRAA</sequence>
<keyword evidence="2" id="KW-1185">Reference proteome</keyword>
<dbReference type="InterPro" id="IPR050155">
    <property type="entry name" value="HAD-like_hydrolase_sf"/>
</dbReference>
<dbReference type="SFLD" id="SFLDS00003">
    <property type="entry name" value="Haloacid_Dehalogenase"/>
    <property type="match status" value="1"/>
</dbReference>
<dbReference type="Gene3D" id="3.40.50.1000">
    <property type="entry name" value="HAD superfamily/HAD-like"/>
    <property type="match status" value="1"/>
</dbReference>
<dbReference type="InterPro" id="IPR041492">
    <property type="entry name" value="HAD_2"/>
</dbReference>
<evidence type="ECO:0000313" key="2">
    <source>
        <dbReference type="Proteomes" id="UP000722125"/>
    </source>
</evidence>
<name>A0ABS5U2R8_9CELL</name>
<organism evidence="1 2">
    <name type="scientific">Cellulomonas fulva</name>
    <dbReference type="NCBI Taxonomy" id="2835530"/>
    <lineage>
        <taxon>Bacteria</taxon>
        <taxon>Bacillati</taxon>
        <taxon>Actinomycetota</taxon>
        <taxon>Actinomycetes</taxon>
        <taxon>Micrococcales</taxon>
        <taxon>Cellulomonadaceae</taxon>
        <taxon>Cellulomonas</taxon>
    </lineage>
</organism>
<gene>
    <name evidence="1" type="ORF">KIN34_15545</name>
</gene>
<dbReference type="InterPro" id="IPR023214">
    <property type="entry name" value="HAD_sf"/>
</dbReference>
<dbReference type="InterPro" id="IPR036412">
    <property type="entry name" value="HAD-like_sf"/>
</dbReference>
<dbReference type="EMBL" id="JAHBOH010000002">
    <property type="protein sequence ID" value="MBT0995693.1"/>
    <property type="molecule type" value="Genomic_DNA"/>
</dbReference>
<reference evidence="1 2" key="1">
    <citation type="submission" date="2021-05" db="EMBL/GenBank/DDBJ databases">
        <title>Description of Cellulomonas sp. DKR-3 sp. nov.</title>
        <authorList>
            <person name="Dahal R.H."/>
            <person name="Chaudhary D.K."/>
        </authorList>
    </citation>
    <scope>NUCLEOTIDE SEQUENCE [LARGE SCALE GENOMIC DNA]</scope>
    <source>
        <strain evidence="1 2">DKR-3</strain>
    </source>
</reference>
<protein>
    <submittedName>
        <fullName evidence="1">HAD hydrolase-like protein</fullName>
    </submittedName>
</protein>
<dbReference type="InterPro" id="IPR023198">
    <property type="entry name" value="PGP-like_dom2"/>
</dbReference>
<dbReference type="SUPFAM" id="SSF56784">
    <property type="entry name" value="HAD-like"/>
    <property type="match status" value="1"/>
</dbReference>
<proteinExistence type="predicted"/>
<dbReference type="SFLD" id="SFLDG01129">
    <property type="entry name" value="C1.5:_HAD__Beta-PGM__Phosphata"/>
    <property type="match status" value="1"/>
</dbReference>
<dbReference type="Pfam" id="PF13419">
    <property type="entry name" value="HAD_2"/>
    <property type="match status" value="1"/>
</dbReference>
<comment type="caution">
    <text evidence="1">The sequence shown here is derived from an EMBL/GenBank/DDBJ whole genome shotgun (WGS) entry which is preliminary data.</text>
</comment>
<evidence type="ECO:0000313" key="1">
    <source>
        <dbReference type="EMBL" id="MBT0995693.1"/>
    </source>
</evidence>
<dbReference type="PANTHER" id="PTHR43434">
    <property type="entry name" value="PHOSPHOGLYCOLATE PHOSPHATASE"/>
    <property type="match status" value="1"/>
</dbReference>
<accession>A0ABS5U2R8</accession>
<dbReference type="Proteomes" id="UP000722125">
    <property type="component" value="Unassembled WGS sequence"/>
</dbReference>
<dbReference type="Gene3D" id="1.10.150.240">
    <property type="entry name" value="Putative phosphatase, domain 2"/>
    <property type="match status" value="1"/>
</dbReference>
<dbReference type="PANTHER" id="PTHR43434:SF20">
    <property type="entry name" value="5'-NUCLEOTIDASE"/>
    <property type="match status" value="1"/>
</dbReference>